<reference evidence="2" key="1">
    <citation type="submission" date="2020-07" db="EMBL/GenBank/DDBJ databases">
        <authorList>
            <person name="Pothier F. J."/>
        </authorList>
    </citation>
    <scope>NUCLEOTIDE SEQUENCE [LARGE SCALE GENOMIC DNA]</scope>
    <source>
        <plasmid evidence="2">CFBP8129_p211</plasmid>
    </source>
</reference>
<gene>
    <name evidence="2" type="ORF">CFBP8129_45270</name>
</gene>
<proteinExistence type="predicted"/>
<keyword evidence="1" id="KW-0812">Transmembrane</keyword>
<dbReference type="RefSeq" id="WP_046936068.1">
    <property type="nucleotide sequence ID" value="NZ_CP018729.1"/>
</dbReference>
<evidence type="ECO:0008006" key="3">
    <source>
        <dbReference type="Google" id="ProtNLM"/>
    </source>
</evidence>
<dbReference type="EMBL" id="LR828254">
    <property type="protein sequence ID" value="CAD0362256.1"/>
    <property type="molecule type" value="Genomic_DNA"/>
</dbReference>
<evidence type="ECO:0000313" key="2">
    <source>
        <dbReference type="EMBL" id="CAD0362260.1"/>
    </source>
</evidence>
<dbReference type="EMBL" id="LR828254">
    <property type="protein sequence ID" value="CAD0362260.1"/>
    <property type="molecule type" value="Genomic_DNA"/>
</dbReference>
<feature type="transmembrane region" description="Helical" evidence="1">
    <location>
        <begin position="37"/>
        <end position="59"/>
    </location>
</feature>
<geneLocation type="plasmid" evidence="2">
    <name>CFBP8129_p211</name>
</geneLocation>
<keyword evidence="2" id="KW-0614">Plasmid</keyword>
<keyword evidence="1" id="KW-0472">Membrane</keyword>
<protein>
    <recommendedName>
        <fullName evidence="3">SMODS and SLOG-associating 2TM effector domain-containing protein</fullName>
    </recommendedName>
</protein>
<organism evidence="2">
    <name type="scientific">Xanthomonas hortorum pv. gardneri</name>
    <dbReference type="NCBI Taxonomy" id="2754056"/>
    <lineage>
        <taxon>Bacteria</taxon>
        <taxon>Pseudomonadati</taxon>
        <taxon>Pseudomonadota</taxon>
        <taxon>Gammaproteobacteria</taxon>
        <taxon>Lysobacterales</taxon>
        <taxon>Lysobacteraceae</taxon>
        <taxon>Xanthomonas</taxon>
    </lineage>
</organism>
<feature type="transmembrane region" description="Helical" evidence="1">
    <location>
        <begin position="65"/>
        <end position="87"/>
    </location>
</feature>
<evidence type="ECO:0000256" key="1">
    <source>
        <dbReference type="SAM" id="Phobius"/>
    </source>
</evidence>
<sequence>MKASGQSGISELRKHSPLSAFDRDMERIKLHLNHKQNLLRVAIGAGVAIGLLLMTVGAISVLELVSLRTAGLTLGAGAMLVGLTRWLTNASVHRAHLAAAKRLQPLTHDEVAYLHSLAEHSLDLQVELDIWNVLSDELSKTELELAQKWSSRRHSDVRKQ</sequence>
<dbReference type="AlphaFoldDB" id="A0A6V7FFS8"/>
<name>A0A6V7FFS8_9XANT</name>
<keyword evidence="1" id="KW-1133">Transmembrane helix</keyword>
<accession>A0A6V7FFS8</accession>